<dbReference type="Proteomes" id="UP000599312">
    <property type="component" value="Unassembled WGS sequence"/>
</dbReference>
<keyword evidence="3" id="KW-1185">Reference proteome</keyword>
<accession>A0A931FP33</accession>
<evidence type="ECO:0000313" key="2">
    <source>
        <dbReference type="EMBL" id="MBF9233017.1"/>
    </source>
</evidence>
<protein>
    <submittedName>
        <fullName evidence="2">Uncharacterized protein</fullName>
    </submittedName>
</protein>
<feature type="chain" id="PRO_5037311996" evidence="1">
    <location>
        <begin position="25"/>
        <end position="110"/>
    </location>
</feature>
<name>A0A931FP33_9HYPH</name>
<gene>
    <name evidence="2" type="ORF">I2H38_06455</name>
</gene>
<sequence>MRRSLVLGLASLAAMTALSVAAEAQPRRERPLVLRVTPRSYLNPGTMVPVDSLYPGVSGYGQTQAYLLSPPYAQQRERFGQGVLPDPITNGPYVGARNPFGPIDFTGSLR</sequence>
<comment type="caution">
    <text evidence="2">The sequence shown here is derived from an EMBL/GenBank/DDBJ whole genome shotgun (WGS) entry which is preliminary data.</text>
</comment>
<feature type="signal peptide" evidence="1">
    <location>
        <begin position="1"/>
        <end position="24"/>
    </location>
</feature>
<evidence type="ECO:0000256" key="1">
    <source>
        <dbReference type="SAM" id="SignalP"/>
    </source>
</evidence>
<dbReference type="AlphaFoldDB" id="A0A931FP33"/>
<dbReference type="EMBL" id="JADQDO010000002">
    <property type="protein sequence ID" value="MBF9233017.1"/>
    <property type="molecule type" value="Genomic_DNA"/>
</dbReference>
<keyword evidence="1" id="KW-0732">Signal</keyword>
<organism evidence="2 3">
    <name type="scientific">Microvirga alba</name>
    <dbReference type="NCBI Taxonomy" id="2791025"/>
    <lineage>
        <taxon>Bacteria</taxon>
        <taxon>Pseudomonadati</taxon>
        <taxon>Pseudomonadota</taxon>
        <taxon>Alphaproteobacteria</taxon>
        <taxon>Hyphomicrobiales</taxon>
        <taxon>Methylobacteriaceae</taxon>
        <taxon>Microvirga</taxon>
    </lineage>
</organism>
<proteinExistence type="predicted"/>
<evidence type="ECO:0000313" key="3">
    <source>
        <dbReference type="Proteomes" id="UP000599312"/>
    </source>
</evidence>
<reference evidence="2" key="1">
    <citation type="submission" date="2020-11" db="EMBL/GenBank/DDBJ databases">
        <authorList>
            <person name="Kim M.K."/>
        </authorList>
    </citation>
    <scope>NUCLEOTIDE SEQUENCE</scope>
    <source>
        <strain evidence="2">BT350</strain>
    </source>
</reference>
<dbReference type="RefSeq" id="WP_196270996.1">
    <property type="nucleotide sequence ID" value="NZ_JADQDO010000002.1"/>
</dbReference>